<reference evidence="2" key="1">
    <citation type="submission" date="2014-11" db="EMBL/GenBank/DDBJ databases">
        <authorList>
            <person name="Amaro Gonzalez C."/>
        </authorList>
    </citation>
    <scope>NUCLEOTIDE SEQUENCE</scope>
</reference>
<keyword evidence="1" id="KW-0812">Transmembrane</keyword>
<keyword evidence="1" id="KW-0472">Membrane</keyword>
<evidence type="ECO:0000256" key="1">
    <source>
        <dbReference type="SAM" id="Phobius"/>
    </source>
</evidence>
<dbReference type="AlphaFoldDB" id="A0A0E9W8Q0"/>
<reference evidence="2" key="2">
    <citation type="journal article" date="2015" name="Fish Shellfish Immunol.">
        <title>Early steps in the European eel (Anguilla anguilla)-Vibrio vulnificus interaction in the gills: Role of the RtxA13 toxin.</title>
        <authorList>
            <person name="Callol A."/>
            <person name="Pajuelo D."/>
            <person name="Ebbesson L."/>
            <person name="Teles M."/>
            <person name="MacKenzie S."/>
            <person name="Amaro C."/>
        </authorList>
    </citation>
    <scope>NUCLEOTIDE SEQUENCE</scope>
</reference>
<accession>A0A0E9W8Q0</accession>
<protein>
    <submittedName>
        <fullName evidence="2">Uncharacterized protein</fullName>
    </submittedName>
</protein>
<proteinExistence type="predicted"/>
<keyword evidence="1" id="KW-1133">Transmembrane helix</keyword>
<sequence length="24" mass="3036">MLLHWVGVFWSGLLVWFLKIWLKY</sequence>
<organism evidence="2">
    <name type="scientific">Anguilla anguilla</name>
    <name type="common">European freshwater eel</name>
    <name type="synonym">Muraena anguilla</name>
    <dbReference type="NCBI Taxonomy" id="7936"/>
    <lineage>
        <taxon>Eukaryota</taxon>
        <taxon>Metazoa</taxon>
        <taxon>Chordata</taxon>
        <taxon>Craniata</taxon>
        <taxon>Vertebrata</taxon>
        <taxon>Euteleostomi</taxon>
        <taxon>Actinopterygii</taxon>
        <taxon>Neopterygii</taxon>
        <taxon>Teleostei</taxon>
        <taxon>Anguilliformes</taxon>
        <taxon>Anguillidae</taxon>
        <taxon>Anguilla</taxon>
    </lineage>
</organism>
<feature type="transmembrane region" description="Helical" evidence="1">
    <location>
        <begin position="6"/>
        <end position="22"/>
    </location>
</feature>
<name>A0A0E9W8Q0_ANGAN</name>
<dbReference type="EMBL" id="GBXM01022724">
    <property type="protein sequence ID" value="JAH85853.1"/>
    <property type="molecule type" value="Transcribed_RNA"/>
</dbReference>
<evidence type="ECO:0000313" key="2">
    <source>
        <dbReference type="EMBL" id="JAH85853.1"/>
    </source>
</evidence>